<dbReference type="EMBL" id="LR796887">
    <property type="protein sequence ID" value="CAB4172677.1"/>
    <property type="molecule type" value="Genomic_DNA"/>
</dbReference>
<evidence type="ECO:0000256" key="1">
    <source>
        <dbReference type="SAM" id="MobiDB-lite"/>
    </source>
</evidence>
<evidence type="ECO:0000313" key="6">
    <source>
        <dbReference type="EMBL" id="CAB4215048.1"/>
    </source>
</evidence>
<proteinExistence type="predicted"/>
<evidence type="ECO:0000313" key="2">
    <source>
        <dbReference type="EMBL" id="CAB4172677.1"/>
    </source>
</evidence>
<accession>A0A6J5RVU5</accession>
<evidence type="ECO:0000313" key="4">
    <source>
        <dbReference type="EMBL" id="CAB4184208.1"/>
    </source>
</evidence>
<evidence type="ECO:0000313" key="7">
    <source>
        <dbReference type="EMBL" id="CAB5230081.1"/>
    </source>
</evidence>
<sequence length="82" mass="9767">MDLRKILSQQNDEYQLTVAYAVLNFWRADDDTRAKLLDSYRALIQERDDEEYHNRELQQNQGLDIDQYLDDPRHGQGSKGEH</sequence>
<evidence type="ECO:0000313" key="3">
    <source>
        <dbReference type="EMBL" id="CAB4178583.1"/>
    </source>
</evidence>
<protein>
    <submittedName>
        <fullName evidence="5">Uncharacterized protein</fullName>
    </submittedName>
</protein>
<organism evidence="5">
    <name type="scientific">uncultured Caudovirales phage</name>
    <dbReference type="NCBI Taxonomy" id="2100421"/>
    <lineage>
        <taxon>Viruses</taxon>
        <taxon>Duplodnaviria</taxon>
        <taxon>Heunggongvirae</taxon>
        <taxon>Uroviricota</taxon>
        <taxon>Caudoviricetes</taxon>
        <taxon>Peduoviridae</taxon>
        <taxon>Maltschvirus</taxon>
        <taxon>Maltschvirus maltsch</taxon>
    </lineage>
</organism>
<feature type="region of interest" description="Disordered" evidence="1">
    <location>
        <begin position="49"/>
        <end position="82"/>
    </location>
</feature>
<dbReference type="EMBL" id="LR796966">
    <property type="protein sequence ID" value="CAB4178583.1"/>
    <property type="molecule type" value="Genomic_DNA"/>
</dbReference>
<evidence type="ECO:0000313" key="5">
    <source>
        <dbReference type="EMBL" id="CAB4202691.1"/>
    </source>
</evidence>
<feature type="compositionally biased region" description="Basic and acidic residues" evidence="1">
    <location>
        <begin position="70"/>
        <end position="82"/>
    </location>
</feature>
<dbReference type="EMBL" id="LR797319">
    <property type="protein sequence ID" value="CAB4202691.1"/>
    <property type="molecule type" value="Genomic_DNA"/>
</dbReference>
<name>A0A6J5RVU5_9CAUD</name>
<dbReference type="EMBL" id="LR798407">
    <property type="protein sequence ID" value="CAB5230081.1"/>
    <property type="molecule type" value="Genomic_DNA"/>
</dbReference>
<reference evidence="5" key="1">
    <citation type="submission" date="2020-05" db="EMBL/GenBank/DDBJ databases">
        <authorList>
            <person name="Chiriac C."/>
            <person name="Salcher M."/>
            <person name="Ghai R."/>
            <person name="Kavagutti S V."/>
        </authorList>
    </citation>
    <scope>NUCLEOTIDE SEQUENCE</scope>
</reference>
<gene>
    <name evidence="3" type="ORF">UFOVP1018_39</name>
    <name evidence="4" type="ORF">UFOVP1105_40</name>
    <name evidence="5" type="ORF">UFOVP1372_30</name>
    <name evidence="6" type="ORF">UFOVP1470_41</name>
    <name evidence="7" type="ORF">UFOVP1557_30</name>
    <name evidence="2" type="ORF">UFOVP939_37</name>
</gene>
<dbReference type="EMBL" id="LR797419">
    <property type="protein sequence ID" value="CAB4215048.1"/>
    <property type="molecule type" value="Genomic_DNA"/>
</dbReference>
<dbReference type="EMBL" id="LR797054">
    <property type="protein sequence ID" value="CAB4184208.1"/>
    <property type="molecule type" value="Genomic_DNA"/>
</dbReference>